<evidence type="ECO:0000256" key="8">
    <source>
        <dbReference type="SAM" id="SignalP"/>
    </source>
</evidence>
<organism evidence="10 11">
    <name type="scientific">Chryseobacterium arachidis</name>
    <dbReference type="NCBI Taxonomy" id="1416778"/>
    <lineage>
        <taxon>Bacteria</taxon>
        <taxon>Pseudomonadati</taxon>
        <taxon>Bacteroidota</taxon>
        <taxon>Flavobacteriia</taxon>
        <taxon>Flavobacteriales</taxon>
        <taxon>Weeksellaceae</taxon>
        <taxon>Chryseobacterium group</taxon>
        <taxon>Chryseobacterium</taxon>
    </lineage>
</organism>
<proteinExistence type="inferred from homology"/>
<name>A0A1M4XDY0_9FLAO</name>
<dbReference type="SUPFAM" id="SSF56935">
    <property type="entry name" value="Porins"/>
    <property type="match status" value="1"/>
</dbReference>
<dbReference type="STRING" id="1416778.SAMN05443633_102301"/>
<gene>
    <name evidence="10" type="ORF">SAMN05443633_102301</name>
</gene>
<dbReference type="Proteomes" id="UP000184518">
    <property type="component" value="Unassembled WGS sequence"/>
</dbReference>
<comment type="subcellular location">
    <subcellularLocation>
        <location evidence="1 7">Cell outer membrane</location>
        <topology evidence="1 7">Multi-pass membrane protein</topology>
    </subcellularLocation>
</comment>
<dbReference type="OrthoDB" id="9768177at2"/>
<evidence type="ECO:0000256" key="1">
    <source>
        <dbReference type="ARBA" id="ARBA00004571"/>
    </source>
</evidence>
<feature type="signal peptide" evidence="8">
    <location>
        <begin position="1"/>
        <end position="22"/>
    </location>
</feature>
<evidence type="ECO:0000313" key="11">
    <source>
        <dbReference type="Proteomes" id="UP000184518"/>
    </source>
</evidence>
<comment type="similarity">
    <text evidence="7">Belongs to the TonB-dependent receptor family.</text>
</comment>
<dbReference type="GO" id="GO:0009279">
    <property type="term" value="C:cell outer membrane"/>
    <property type="evidence" value="ECO:0007669"/>
    <property type="project" value="UniProtKB-SubCell"/>
</dbReference>
<evidence type="ECO:0000313" key="10">
    <source>
        <dbReference type="EMBL" id="SHE91472.1"/>
    </source>
</evidence>
<dbReference type="PROSITE" id="PS52016">
    <property type="entry name" value="TONB_DEPENDENT_REC_3"/>
    <property type="match status" value="1"/>
</dbReference>
<evidence type="ECO:0000256" key="5">
    <source>
        <dbReference type="ARBA" id="ARBA00023136"/>
    </source>
</evidence>
<dbReference type="InterPro" id="IPR036942">
    <property type="entry name" value="Beta-barrel_TonB_sf"/>
</dbReference>
<dbReference type="Gene3D" id="2.40.170.20">
    <property type="entry name" value="TonB-dependent receptor, beta-barrel domain"/>
    <property type="match status" value="1"/>
</dbReference>
<evidence type="ECO:0000256" key="7">
    <source>
        <dbReference type="PROSITE-ProRule" id="PRU01360"/>
    </source>
</evidence>
<feature type="domain" description="TonB-dependent receptor plug" evidence="9">
    <location>
        <begin position="49"/>
        <end position="162"/>
    </location>
</feature>
<keyword evidence="6 7" id="KW-0998">Cell outer membrane</keyword>
<dbReference type="InterPro" id="IPR037066">
    <property type="entry name" value="Plug_dom_sf"/>
</dbReference>
<keyword evidence="2 7" id="KW-0813">Transport</keyword>
<dbReference type="EMBL" id="FQUT01000002">
    <property type="protein sequence ID" value="SHE91472.1"/>
    <property type="molecule type" value="Genomic_DNA"/>
</dbReference>
<dbReference type="NCBIfam" id="TIGR04057">
    <property type="entry name" value="SusC_RagA_signa"/>
    <property type="match status" value="1"/>
</dbReference>
<keyword evidence="4 7" id="KW-0812">Transmembrane</keyword>
<accession>A0A1M4XDY0</accession>
<protein>
    <submittedName>
        <fullName evidence="10">TonB-linked outer membrane protein, SusC/RagA family</fullName>
    </submittedName>
</protein>
<dbReference type="AlphaFoldDB" id="A0A1M4XDY0"/>
<dbReference type="InterPro" id="IPR023997">
    <property type="entry name" value="TonB-dep_OMP_SusC/RagA_CS"/>
</dbReference>
<evidence type="ECO:0000256" key="6">
    <source>
        <dbReference type="ARBA" id="ARBA00023237"/>
    </source>
</evidence>
<sequence length="931" mass="102945">MNVKLCVLTVGVLFFTGQSINAQTVKRDTTTKVKQIEEVVLVGVQKKKKEEITQAVSVVGGEELTRMSASSTGITNMLQGKMSGLQVSTNSGKPGEPGSIRIRGAVNVSSVLGASDPLFVVDGIYMTQRQFNAIPASDIESVTELKDAASTAVYGARAANGVIVVTTKRGKSGKPSIVYDTRFGFAFKPKDKNFTMMNTSQKIQYENEMSGLGINPNPVYTSEEAALLLANDHDWSKDILRNSTIQYHNLSIRGGSETNSYFVSLGYDSDSGILQELDGFKRYNARFNFDQKITDKLKMGFDFGIVNTKTQDQRFSYNALSPFYSIYTLNPYETIYDSDGSFNPTTNSINPIDLRRNELTTDWRTRFNAQISGTYEFFKGLTFKSTFGNIYDLRKNKYVVKKGSDIAAVYGYPDGSIRDTRSDFWTYVFNNRLDFSKSFGQHKIGAVAAFEYSQEEFGSLSGTKRVMLGPDVTDIGSAATPFAITGATTSTRYVSMLGVVDYNYAGRYLLSGSIRRDGNSRLGANNKYGNFWSASIAWNLAKESFFNVPFFNDIKFRYSIGTTGNVASLADYQNLISIVSGDYGADPTSGPSNFVGNKDLKWESKTSQNLGVDISMFKNRIKLTTEVFKDDRKDFLYAIPSTQYEGGGYLFSSITNAGNIEIKGLESELNVEIIKSADFDWSVRGNISMLKYQVKSLYGTATQLNLDGYTFMSIGMEPTTFKMVKSAGVDTQTGEALYYRPDGSITNVYSSSDAQFLNGKSTLPNAYGGFGTTFRYKGFDLNADFSFQTGGYNYNIMAQNLVDFSAYNQNLSTAAFNYWKNPGDTNVLPAPTVNGFETTDAFLQKTDFIRFRSLELGYTFDKKILGNLPLSSVRVYGSGQNLALWTKFTGDPEVAVASETQVNNGTFIPGAISLYNYPTTRTFLLGLQVNF</sequence>
<dbReference type="InterPro" id="IPR039426">
    <property type="entry name" value="TonB-dep_rcpt-like"/>
</dbReference>
<keyword evidence="3 7" id="KW-1134">Transmembrane beta strand</keyword>
<dbReference type="RefSeq" id="WP_072953700.1">
    <property type="nucleotide sequence ID" value="NZ_FQUT01000002.1"/>
</dbReference>
<evidence type="ECO:0000259" key="9">
    <source>
        <dbReference type="Pfam" id="PF07715"/>
    </source>
</evidence>
<dbReference type="InterPro" id="IPR012910">
    <property type="entry name" value="Plug_dom"/>
</dbReference>
<reference evidence="11" key="1">
    <citation type="submission" date="2016-11" db="EMBL/GenBank/DDBJ databases">
        <authorList>
            <person name="Varghese N."/>
            <person name="Submissions S."/>
        </authorList>
    </citation>
    <scope>NUCLEOTIDE SEQUENCE [LARGE SCALE GENOMIC DNA]</scope>
    <source>
        <strain evidence="11">DSM 27619</strain>
    </source>
</reference>
<evidence type="ECO:0000256" key="3">
    <source>
        <dbReference type="ARBA" id="ARBA00022452"/>
    </source>
</evidence>
<keyword evidence="5 7" id="KW-0472">Membrane</keyword>
<evidence type="ECO:0000256" key="2">
    <source>
        <dbReference type="ARBA" id="ARBA00022448"/>
    </source>
</evidence>
<dbReference type="Gene3D" id="2.170.130.10">
    <property type="entry name" value="TonB-dependent receptor, plug domain"/>
    <property type="match status" value="1"/>
</dbReference>
<evidence type="ECO:0000256" key="4">
    <source>
        <dbReference type="ARBA" id="ARBA00022692"/>
    </source>
</evidence>
<feature type="chain" id="PRO_5012793218" evidence="8">
    <location>
        <begin position="23"/>
        <end position="931"/>
    </location>
</feature>
<dbReference type="InterPro" id="IPR023996">
    <property type="entry name" value="TonB-dep_OMP_SusC/RagA"/>
</dbReference>
<keyword evidence="8" id="KW-0732">Signal</keyword>
<dbReference type="NCBIfam" id="TIGR04056">
    <property type="entry name" value="OMP_RagA_SusC"/>
    <property type="match status" value="1"/>
</dbReference>
<keyword evidence="11" id="KW-1185">Reference proteome</keyword>
<dbReference type="Pfam" id="PF07715">
    <property type="entry name" value="Plug"/>
    <property type="match status" value="1"/>
</dbReference>